<evidence type="ECO:0008006" key="3">
    <source>
        <dbReference type="Google" id="ProtNLM"/>
    </source>
</evidence>
<name>A0A660S8B4_UNCT6</name>
<organism evidence="1 2">
    <name type="scientific">candidate division TA06 bacterium</name>
    <dbReference type="NCBI Taxonomy" id="2250710"/>
    <lineage>
        <taxon>Bacteria</taxon>
        <taxon>Bacteria division TA06</taxon>
    </lineage>
</organism>
<dbReference type="EMBL" id="QNBC01000043">
    <property type="protein sequence ID" value="RKX66447.1"/>
    <property type="molecule type" value="Genomic_DNA"/>
</dbReference>
<dbReference type="Pfam" id="PF02597">
    <property type="entry name" value="ThiS"/>
    <property type="match status" value="1"/>
</dbReference>
<dbReference type="Proteomes" id="UP000282321">
    <property type="component" value="Unassembled WGS sequence"/>
</dbReference>
<dbReference type="SUPFAM" id="SSF54285">
    <property type="entry name" value="MoaD/ThiS"/>
    <property type="match status" value="1"/>
</dbReference>
<gene>
    <name evidence="1" type="ORF">DRP44_04100</name>
</gene>
<dbReference type="Gene3D" id="3.10.20.30">
    <property type="match status" value="1"/>
</dbReference>
<sequence length="74" mass="8260">MKIKAYGILKQYIGDKDYLKIDVPEPITIVELFSKVGIPEKYVFVVEKNGKAITKDSVINDNDEISLIPFISGG</sequence>
<dbReference type="InterPro" id="IPR012675">
    <property type="entry name" value="Beta-grasp_dom_sf"/>
</dbReference>
<evidence type="ECO:0000313" key="1">
    <source>
        <dbReference type="EMBL" id="RKX66447.1"/>
    </source>
</evidence>
<evidence type="ECO:0000313" key="2">
    <source>
        <dbReference type="Proteomes" id="UP000282321"/>
    </source>
</evidence>
<reference evidence="1 2" key="1">
    <citation type="submission" date="2018-06" db="EMBL/GenBank/DDBJ databases">
        <title>Extensive metabolic versatility and redundancy in microbially diverse, dynamic hydrothermal sediments.</title>
        <authorList>
            <person name="Dombrowski N."/>
            <person name="Teske A."/>
            <person name="Baker B.J."/>
        </authorList>
    </citation>
    <scope>NUCLEOTIDE SEQUENCE [LARGE SCALE GENOMIC DNA]</scope>
    <source>
        <strain evidence="1">B35_G9</strain>
    </source>
</reference>
<dbReference type="InterPro" id="IPR016155">
    <property type="entry name" value="Mopterin_synth/thiamin_S_b"/>
</dbReference>
<proteinExistence type="predicted"/>
<dbReference type="AlphaFoldDB" id="A0A660S8B4"/>
<protein>
    <recommendedName>
        <fullName evidence="3">MoaD/ThiS family protein</fullName>
    </recommendedName>
</protein>
<dbReference type="InterPro" id="IPR003749">
    <property type="entry name" value="ThiS/MoaD-like"/>
</dbReference>
<accession>A0A660S8B4</accession>
<comment type="caution">
    <text evidence="1">The sequence shown here is derived from an EMBL/GenBank/DDBJ whole genome shotgun (WGS) entry which is preliminary data.</text>
</comment>